<dbReference type="Gene3D" id="1.10.510.10">
    <property type="entry name" value="Transferase(Phosphotransferase) domain 1"/>
    <property type="match status" value="1"/>
</dbReference>
<keyword evidence="16" id="KW-1185">Reference proteome</keyword>
<keyword evidence="12" id="KW-0723">Serine/threonine-protein kinase</keyword>
<dbReference type="InterPro" id="IPR000719">
    <property type="entry name" value="Prot_kinase_dom"/>
</dbReference>
<dbReference type="PANTHER" id="PTHR24346">
    <property type="entry name" value="MAP/MICROTUBULE AFFINITY-REGULATING KINASE"/>
    <property type="match status" value="1"/>
</dbReference>
<keyword evidence="2" id="KW-0217">Developmental protein</keyword>
<feature type="region of interest" description="Disordered" evidence="13">
    <location>
        <begin position="1"/>
        <end position="22"/>
    </location>
</feature>
<keyword evidence="3" id="KW-0597">Phosphoprotein</keyword>
<dbReference type="GO" id="GO:0050321">
    <property type="term" value="F:tau-protein kinase activity"/>
    <property type="evidence" value="ECO:0007669"/>
    <property type="project" value="TreeGrafter"/>
</dbReference>
<evidence type="ECO:0000256" key="12">
    <source>
        <dbReference type="RuleBase" id="RU000304"/>
    </source>
</evidence>
<dbReference type="GO" id="GO:0000287">
    <property type="term" value="F:magnesium ion binding"/>
    <property type="evidence" value="ECO:0007669"/>
    <property type="project" value="UniProtKB-ARBA"/>
</dbReference>
<dbReference type="InterPro" id="IPR017441">
    <property type="entry name" value="Protein_kinase_ATP_BS"/>
</dbReference>
<comment type="caution">
    <text evidence="15">The sequence shown here is derived from an EMBL/GenBank/DDBJ whole genome shotgun (WGS) entry which is preliminary data.</text>
</comment>
<name>A0A3S3P9W8_9ACAR</name>
<evidence type="ECO:0000256" key="3">
    <source>
        <dbReference type="ARBA" id="ARBA00022553"/>
    </source>
</evidence>
<dbReference type="GO" id="GO:0005737">
    <property type="term" value="C:cytoplasm"/>
    <property type="evidence" value="ECO:0007669"/>
    <property type="project" value="TreeGrafter"/>
</dbReference>
<feature type="binding site" evidence="11">
    <location>
        <position position="89"/>
    </location>
    <ligand>
        <name>ATP</name>
        <dbReference type="ChEBI" id="CHEBI:30616"/>
    </ligand>
</feature>
<dbReference type="GO" id="GO:0030154">
    <property type="term" value="P:cell differentiation"/>
    <property type="evidence" value="ECO:0007669"/>
    <property type="project" value="UniProtKB-KW"/>
</dbReference>
<dbReference type="GO" id="GO:0007283">
    <property type="term" value="P:spermatogenesis"/>
    <property type="evidence" value="ECO:0007669"/>
    <property type="project" value="UniProtKB-KW"/>
</dbReference>
<dbReference type="GO" id="GO:0035556">
    <property type="term" value="P:intracellular signal transduction"/>
    <property type="evidence" value="ECO:0007669"/>
    <property type="project" value="TreeGrafter"/>
</dbReference>
<dbReference type="Pfam" id="PF00069">
    <property type="entry name" value="Pkinase"/>
    <property type="match status" value="1"/>
</dbReference>
<dbReference type="InterPro" id="IPR011009">
    <property type="entry name" value="Kinase-like_dom_sf"/>
</dbReference>
<organism evidence="15 16">
    <name type="scientific">Dinothrombium tinctorium</name>
    <dbReference type="NCBI Taxonomy" id="1965070"/>
    <lineage>
        <taxon>Eukaryota</taxon>
        <taxon>Metazoa</taxon>
        <taxon>Ecdysozoa</taxon>
        <taxon>Arthropoda</taxon>
        <taxon>Chelicerata</taxon>
        <taxon>Arachnida</taxon>
        <taxon>Acari</taxon>
        <taxon>Acariformes</taxon>
        <taxon>Trombidiformes</taxon>
        <taxon>Prostigmata</taxon>
        <taxon>Anystina</taxon>
        <taxon>Parasitengona</taxon>
        <taxon>Trombidioidea</taxon>
        <taxon>Trombidiidae</taxon>
        <taxon>Dinothrombium</taxon>
    </lineage>
</organism>
<evidence type="ECO:0000256" key="13">
    <source>
        <dbReference type="SAM" id="MobiDB-lite"/>
    </source>
</evidence>
<evidence type="ECO:0000256" key="8">
    <source>
        <dbReference type="ARBA" id="ARBA00022842"/>
    </source>
</evidence>
<keyword evidence="6" id="KW-0221">Differentiation</keyword>
<keyword evidence="7 11" id="KW-0067">ATP-binding</keyword>
<keyword evidence="10" id="KW-0744">Spermatogenesis</keyword>
<dbReference type="EMBL" id="NCKU01000476">
    <property type="protein sequence ID" value="RWS15380.1"/>
    <property type="molecule type" value="Genomic_DNA"/>
</dbReference>
<dbReference type="SUPFAM" id="SSF56112">
    <property type="entry name" value="Protein kinase-like (PK-like)"/>
    <property type="match status" value="1"/>
</dbReference>
<dbReference type="GO" id="GO:0005524">
    <property type="term" value="F:ATP binding"/>
    <property type="evidence" value="ECO:0007669"/>
    <property type="project" value="UniProtKB-UniRule"/>
</dbReference>
<keyword evidence="8" id="KW-0460">Magnesium</keyword>
<evidence type="ECO:0000256" key="2">
    <source>
        <dbReference type="ARBA" id="ARBA00022473"/>
    </source>
</evidence>
<proteinExistence type="inferred from homology"/>
<dbReference type="FunFam" id="1.10.510.10:FF:000571">
    <property type="entry name" value="Maternal embryonic leucine zipper kinase"/>
    <property type="match status" value="1"/>
</dbReference>
<sequence length="331" mass="38465">MDKRGKQRSQYGKEKKAESTYGMIPTPRAMSQSVYKAGVTSRPISDTDIGPALQVLQSKNYKIIDKLGEGNYAKVFRVRSLENRDLAVKIIDLAKTSKNYRLKFFPREVEVLQKLRHKNITAIYEIFTAHTMVFIFMEYCSNGTAADLLKQFKELPDWICKPFFTQLVEALHYMHSLNIAHRDIKLENILLDRQTNPKLTDFSYSLYVEKDGQGNTILSKTFCGSLPYIPPEILLEKPYDPKAADIWSLGVCLYILLNNTLPFKFDDIQNMIRCQLNREYKFKARVENSISDKCKDLLKKMLEPDFKQRITTIGIMLHPWLSSRDERPQQQ</sequence>
<dbReference type="PROSITE" id="PS00108">
    <property type="entry name" value="PROTEIN_KINASE_ST"/>
    <property type="match status" value="1"/>
</dbReference>
<dbReference type="SMART" id="SM00220">
    <property type="entry name" value="S_TKc"/>
    <property type="match status" value="1"/>
</dbReference>
<protein>
    <submittedName>
        <fullName evidence="15">Testis-specific serine/threonine-protein kinase 1-like isoform X3</fullName>
    </submittedName>
</protein>
<dbReference type="STRING" id="1965070.A0A3S3P9W8"/>
<evidence type="ECO:0000256" key="4">
    <source>
        <dbReference type="ARBA" id="ARBA00022723"/>
    </source>
</evidence>
<keyword evidence="15" id="KW-0808">Transferase</keyword>
<gene>
    <name evidence="15" type="ORF">B4U79_06568</name>
</gene>
<evidence type="ECO:0000256" key="7">
    <source>
        <dbReference type="ARBA" id="ARBA00022840"/>
    </source>
</evidence>
<evidence type="ECO:0000256" key="6">
    <source>
        <dbReference type="ARBA" id="ARBA00022782"/>
    </source>
</evidence>
<dbReference type="PROSITE" id="PS00107">
    <property type="entry name" value="PROTEIN_KINASE_ATP"/>
    <property type="match status" value="1"/>
</dbReference>
<evidence type="ECO:0000256" key="10">
    <source>
        <dbReference type="ARBA" id="ARBA00022871"/>
    </source>
</evidence>
<comment type="similarity">
    <text evidence="12">Belongs to the protein kinase superfamily.</text>
</comment>
<dbReference type="OrthoDB" id="541276at2759"/>
<keyword evidence="15" id="KW-0418">Kinase</keyword>
<keyword evidence="5 11" id="KW-0547">Nucleotide-binding</keyword>
<dbReference type="AlphaFoldDB" id="A0A3S3P9W8"/>
<dbReference type="PROSITE" id="PS50011">
    <property type="entry name" value="PROTEIN_KINASE_DOM"/>
    <property type="match status" value="1"/>
</dbReference>
<reference evidence="15 16" key="1">
    <citation type="journal article" date="2018" name="Gigascience">
        <title>Genomes of trombidid mites reveal novel predicted allergens and laterally-transferred genes associated with secondary metabolism.</title>
        <authorList>
            <person name="Dong X."/>
            <person name="Chaisiri K."/>
            <person name="Xia D."/>
            <person name="Armstrong S.D."/>
            <person name="Fang Y."/>
            <person name="Donnelly M.J."/>
            <person name="Kadowaki T."/>
            <person name="McGarry J.W."/>
            <person name="Darby A.C."/>
            <person name="Makepeace B.L."/>
        </authorList>
    </citation>
    <scope>NUCLEOTIDE SEQUENCE [LARGE SCALE GENOMIC DNA]</scope>
    <source>
        <strain evidence="15">UoL-WK</strain>
    </source>
</reference>
<evidence type="ECO:0000256" key="9">
    <source>
        <dbReference type="ARBA" id="ARBA00022843"/>
    </source>
</evidence>
<evidence type="ECO:0000256" key="11">
    <source>
        <dbReference type="PROSITE-ProRule" id="PRU10141"/>
    </source>
</evidence>
<feature type="domain" description="Protein kinase" evidence="14">
    <location>
        <begin position="61"/>
        <end position="321"/>
    </location>
</feature>
<accession>A0A3S3P9W8</accession>
<keyword evidence="4" id="KW-0479">Metal-binding</keyword>
<keyword evidence="9" id="KW-0832">Ubl conjugation</keyword>
<evidence type="ECO:0000313" key="15">
    <source>
        <dbReference type="EMBL" id="RWS15380.1"/>
    </source>
</evidence>
<dbReference type="InterPro" id="IPR008271">
    <property type="entry name" value="Ser/Thr_kinase_AS"/>
</dbReference>
<evidence type="ECO:0000259" key="14">
    <source>
        <dbReference type="PROSITE" id="PS50011"/>
    </source>
</evidence>
<dbReference type="Proteomes" id="UP000285301">
    <property type="component" value="Unassembled WGS sequence"/>
</dbReference>
<evidence type="ECO:0000313" key="16">
    <source>
        <dbReference type="Proteomes" id="UP000285301"/>
    </source>
</evidence>
<evidence type="ECO:0000256" key="5">
    <source>
        <dbReference type="ARBA" id="ARBA00022741"/>
    </source>
</evidence>
<dbReference type="PANTHER" id="PTHR24346:SF102">
    <property type="entry name" value="TESTIS-SPECIFIC SERINE_THREONINE-PROTEIN KINASE 1"/>
    <property type="match status" value="1"/>
</dbReference>
<comment type="cofactor">
    <cofactor evidence="1">
        <name>Mg(2+)</name>
        <dbReference type="ChEBI" id="CHEBI:18420"/>
    </cofactor>
</comment>
<evidence type="ECO:0000256" key="1">
    <source>
        <dbReference type="ARBA" id="ARBA00001946"/>
    </source>
</evidence>
<dbReference type="GO" id="GO:0000226">
    <property type="term" value="P:microtubule cytoskeleton organization"/>
    <property type="evidence" value="ECO:0007669"/>
    <property type="project" value="TreeGrafter"/>
</dbReference>